<evidence type="ECO:0000313" key="8">
    <source>
        <dbReference type="Proteomes" id="UP000029392"/>
    </source>
</evidence>
<protein>
    <recommendedName>
        <fullName evidence="6">HTH tetR-type domain-containing protein</fullName>
    </recommendedName>
</protein>
<reference evidence="7 8" key="1">
    <citation type="submission" date="2013-09" db="EMBL/GenBank/DDBJ databases">
        <title>Genome sequencing of Arenimonas malthae.</title>
        <authorList>
            <person name="Chen F."/>
            <person name="Wang G."/>
        </authorList>
    </citation>
    <scope>NUCLEOTIDE SEQUENCE [LARGE SCALE GENOMIC DNA]</scope>
    <source>
        <strain evidence="7 8">CC-JY-1</strain>
    </source>
</reference>
<dbReference type="AlphaFoldDB" id="A0A091B9V8"/>
<dbReference type="InterPro" id="IPR001647">
    <property type="entry name" value="HTH_TetR"/>
</dbReference>
<dbReference type="PATRIC" id="fig|1384054.3.peg.1251"/>
<dbReference type="PROSITE" id="PS50977">
    <property type="entry name" value="HTH_TETR_2"/>
    <property type="match status" value="1"/>
</dbReference>
<keyword evidence="3" id="KW-0804">Transcription</keyword>
<evidence type="ECO:0000259" key="6">
    <source>
        <dbReference type="PROSITE" id="PS50977"/>
    </source>
</evidence>
<keyword evidence="1" id="KW-0805">Transcription regulation</keyword>
<accession>A0A091B9V8</accession>
<dbReference type="Pfam" id="PF00440">
    <property type="entry name" value="TetR_N"/>
    <property type="match status" value="1"/>
</dbReference>
<dbReference type="EMBL" id="AVCH01000150">
    <property type="protein sequence ID" value="KFN48491.1"/>
    <property type="molecule type" value="Genomic_DNA"/>
</dbReference>
<sequence>MAPRARPSPDRPTRQPRSAATRDRILAATEALLAAGDSEALTIEQVAERAHVSVGAIYKRFRGKDSLLPLVLERVHAQQFQHLRDMLAQPRWARAGLGERIDGLLAGFADSQVARQRLIRALVVGYWQSPDQHGQAERSAELMATMHAWLLERAGEIRHPEPRLAISLGLFTTLQTLQSAIVLERIPPELGLPRFVAEQARMFRAYLGLDPGG</sequence>
<feature type="DNA-binding region" description="H-T-H motif" evidence="4">
    <location>
        <begin position="42"/>
        <end position="61"/>
    </location>
</feature>
<dbReference type="eggNOG" id="COG1309">
    <property type="taxonomic scope" value="Bacteria"/>
</dbReference>
<dbReference type="SUPFAM" id="SSF46689">
    <property type="entry name" value="Homeodomain-like"/>
    <property type="match status" value="1"/>
</dbReference>
<dbReference type="RefSeq" id="WP_052385757.1">
    <property type="nucleotide sequence ID" value="NZ_AVCH01000150.1"/>
</dbReference>
<evidence type="ECO:0000256" key="1">
    <source>
        <dbReference type="ARBA" id="ARBA00023015"/>
    </source>
</evidence>
<evidence type="ECO:0000256" key="3">
    <source>
        <dbReference type="ARBA" id="ARBA00023163"/>
    </source>
</evidence>
<proteinExistence type="predicted"/>
<dbReference type="InterPro" id="IPR009057">
    <property type="entry name" value="Homeodomain-like_sf"/>
</dbReference>
<evidence type="ECO:0000313" key="7">
    <source>
        <dbReference type="EMBL" id="KFN48491.1"/>
    </source>
</evidence>
<dbReference type="Gene3D" id="1.10.357.10">
    <property type="entry name" value="Tetracycline Repressor, domain 2"/>
    <property type="match status" value="1"/>
</dbReference>
<organism evidence="7 8">
    <name type="scientific">Arenimonas malthae CC-JY-1</name>
    <dbReference type="NCBI Taxonomy" id="1384054"/>
    <lineage>
        <taxon>Bacteria</taxon>
        <taxon>Pseudomonadati</taxon>
        <taxon>Pseudomonadota</taxon>
        <taxon>Gammaproteobacteria</taxon>
        <taxon>Lysobacterales</taxon>
        <taxon>Lysobacteraceae</taxon>
        <taxon>Arenimonas</taxon>
    </lineage>
</organism>
<dbReference type="GO" id="GO:0000976">
    <property type="term" value="F:transcription cis-regulatory region binding"/>
    <property type="evidence" value="ECO:0007669"/>
    <property type="project" value="TreeGrafter"/>
</dbReference>
<dbReference type="PANTHER" id="PTHR30055:SF234">
    <property type="entry name" value="HTH-TYPE TRANSCRIPTIONAL REGULATOR BETI"/>
    <property type="match status" value="1"/>
</dbReference>
<gene>
    <name evidence="7" type="ORF">N790_01345</name>
</gene>
<name>A0A091B9V8_9GAMM</name>
<evidence type="ECO:0000256" key="4">
    <source>
        <dbReference type="PROSITE-ProRule" id="PRU00335"/>
    </source>
</evidence>
<keyword evidence="8" id="KW-1185">Reference proteome</keyword>
<dbReference type="Proteomes" id="UP000029392">
    <property type="component" value="Unassembled WGS sequence"/>
</dbReference>
<comment type="caution">
    <text evidence="7">The sequence shown here is derived from an EMBL/GenBank/DDBJ whole genome shotgun (WGS) entry which is preliminary data.</text>
</comment>
<dbReference type="PANTHER" id="PTHR30055">
    <property type="entry name" value="HTH-TYPE TRANSCRIPTIONAL REGULATOR RUTR"/>
    <property type="match status" value="1"/>
</dbReference>
<dbReference type="GO" id="GO:0003700">
    <property type="term" value="F:DNA-binding transcription factor activity"/>
    <property type="evidence" value="ECO:0007669"/>
    <property type="project" value="TreeGrafter"/>
</dbReference>
<keyword evidence="2 4" id="KW-0238">DNA-binding</keyword>
<evidence type="ECO:0000256" key="5">
    <source>
        <dbReference type="SAM" id="MobiDB-lite"/>
    </source>
</evidence>
<feature type="region of interest" description="Disordered" evidence="5">
    <location>
        <begin position="1"/>
        <end position="20"/>
    </location>
</feature>
<dbReference type="InterPro" id="IPR050109">
    <property type="entry name" value="HTH-type_TetR-like_transc_reg"/>
</dbReference>
<evidence type="ECO:0000256" key="2">
    <source>
        <dbReference type="ARBA" id="ARBA00023125"/>
    </source>
</evidence>
<dbReference type="STRING" id="1384054.N790_01345"/>
<feature type="domain" description="HTH tetR-type" evidence="6">
    <location>
        <begin position="19"/>
        <end position="79"/>
    </location>
</feature>